<dbReference type="InterPro" id="IPR020846">
    <property type="entry name" value="MFS_dom"/>
</dbReference>
<evidence type="ECO:0000256" key="1">
    <source>
        <dbReference type="ARBA" id="ARBA00004651"/>
    </source>
</evidence>
<dbReference type="GO" id="GO:0022857">
    <property type="term" value="F:transmembrane transporter activity"/>
    <property type="evidence" value="ECO:0007669"/>
    <property type="project" value="InterPro"/>
</dbReference>
<dbReference type="Proteomes" id="UP000214746">
    <property type="component" value="Unassembled WGS sequence"/>
</dbReference>
<sequence length="398" mass="42698">MAALRNLPALIIMLFSMFLLGGISSTKGIILEEVKRDIGLGMDEFGLVVFIFQWGFVLASVITGYYSDKYGLKLMTIIGSLIMGIGLLGTGSAGAVAFFLGFYMVVGFGLGAMTVASNAVVPAVYPKKQGMMFNISMGIYGVGMFLTPIILNAMFAAGISWRWFYVGIAILLVVFILYVVSVKVPEGKVDKINIGAFVTMLRNTQFLFVMLFLVFYVSAEVAFMNFFPSYLQSLNLDEASPAEKSAMVATIISVFSVLFTLGRLAGGFITGYIGEKRTLILFSLLALIVVTLSKYFANEWIYMFAAAGLFFSVLFPTATGLGTKLSETGGSALGLVYVAAGIGGAFAGWIVGAVSEAFGPEKGFNLPIIFLAILFVISLVLKDKPDADAVQLNSKATK</sequence>
<protein>
    <submittedName>
        <fullName evidence="9">MFS transporter</fullName>
    </submittedName>
</protein>
<evidence type="ECO:0000256" key="6">
    <source>
        <dbReference type="ARBA" id="ARBA00023136"/>
    </source>
</evidence>
<comment type="subcellular location">
    <subcellularLocation>
        <location evidence="1">Cell membrane</location>
        <topology evidence="1">Multi-pass membrane protein</topology>
    </subcellularLocation>
</comment>
<dbReference type="InterPro" id="IPR051788">
    <property type="entry name" value="MFS_Transporter"/>
</dbReference>
<evidence type="ECO:0000313" key="9">
    <source>
        <dbReference type="EMBL" id="PZE20180.1"/>
    </source>
</evidence>
<dbReference type="SUPFAM" id="SSF103473">
    <property type="entry name" value="MFS general substrate transporter"/>
    <property type="match status" value="1"/>
</dbReference>
<feature type="transmembrane region" description="Helical" evidence="7">
    <location>
        <begin position="278"/>
        <end position="296"/>
    </location>
</feature>
<evidence type="ECO:0000256" key="7">
    <source>
        <dbReference type="SAM" id="Phobius"/>
    </source>
</evidence>
<evidence type="ECO:0000256" key="2">
    <source>
        <dbReference type="ARBA" id="ARBA00008335"/>
    </source>
</evidence>
<feature type="transmembrane region" description="Helical" evidence="7">
    <location>
        <begin position="78"/>
        <end position="100"/>
    </location>
</feature>
<dbReference type="AlphaFoldDB" id="A0A2W1N943"/>
<reference evidence="9" key="1">
    <citation type="submission" date="2018-06" db="EMBL/GenBank/DDBJ databases">
        <title>Paenibacillus xerothermodurans sp. nov. an extremely dry heat resistant spore forming bacterium isolated from the soil of Cape Canaveral, Florida.</title>
        <authorList>
            <person name="Seuylemezian A."/>
            <person name="Kaur N."/>
            <person name="Patil P."/>
            <person name="Patil P."/>
            <person name="Mayilraj S."/>
            <person name="Vaishampayan P."/>
        </authorList>
    </citation>
    <scope>NUCLEOTIDE SEQUENCE [LARGE SCALE GENOMIC DNA]</scope>
    <source>
        <strain evidence="9">ATCC 27380</strain>
    </source>
</reference>
<feature type="transmembrane region" description="Helical" evidence="7">
    <location>
        <begin position="45"/>
        <end position="66"/>
    </location>
</feature>
<evidence type="ECO:0000256" key="4">
    <source>
        <dbReference type="ARBA" id="ARBA00022692"/>
    </source>
</evidence>
<dbReference type="PANTHER" id="PTHR23514:SF3">
    <property type="entry name" value="BYPASS OF STOP CODON PROTEIN 6"/>
    <property type="match status" value="1"/>
</dbReference>
<feature type="transmembrane region" description="Helical" evidence="7">
    <location>
        <begin position="163"/>
        <end position="185"/>
    </location>
</feature>
<dbReference type="Gene3D" id="1.20.1250.20">
    <property type="entry name" value="MFS general substrate transporter like domains"/>
    <property type="match status" value="2"/>
</dbReference>
<feature type="transmembrane region" description="Helical" evidence="7">
    <location>
        <begin position="302"/>
        <end position="321"/>
    </location>
</feature>
<dbReference type="PANTHER" id="PTHR23514">
    <property type="entry name" value="BYPASS OF STOP CODON PROTEIN 6"/>
    <property type="match status" value="1"/>
</dbReference>
<feature type="transmembrane region" description="Helical" evidence="7">
    <location>
        <begin position="333"/>
        <end position="352"/>
    </location>
</feature>
<feature type="transmembrane region" description="Helical" evidence="7">
    <location>
        <begin position="137"/>
        <end position="157"/>
    </location>
</feature>
<dbReference type="InterPro" id="IPR011701">
    <property type="entry name" value="MFS"/>
</dbReference>
<dbReference type="PROSITE" id="PS50850">
    <property type="entry name" value="MFS"/>
    <property type="match status" value="1"/>
</dbReference>
<keyword evidence="10" id="KW-1185">Reference proteome</keyword>
<dbReference type="OrthoDB" id="1674556at2"/>
<gene>
    <name evidence="9" type="ORF">CBW46_014925</name>
</gene>
<evidence type="ECO:0000313" key="10">
    <source>
        <dbReference type="Proteomes" id="UP000214746"/>
    </source>
</evidence>
<feature type="transmembrane region" description="Helical" evidence="7">
    <location>
        <begin position="206"/>
        <end position="227"/>
    </location>
</feature>
<comment type="caution">
    <text evidence="9">The sequence shown here is derived from an EMBL/GenBank/DDBJ whole genome shotgun (WGS) entry which is preliminary data.</text>
</comment>
<feature type="domain" description="Major facilitator superfamily (MFS) profile" evidence="8">
    <location>
        <begin position="9"/>
        <end position="386"/>
    </location>
</feature>
<feature type="transmembrane region" description="Helical" evidence="7">
    <location>
        <begin position="247"/>
        <end position="266"/>
    </location>
</feature>
<feature type="transmembrane region" description="Helical" evidence="7">
    <location>
        <begin position="7"/>
        <end position="25"/>
    </location>
</feature>
<feature type="transmembrane region" description="Helical" evidence="7">
    <location>
        <begin position="106"/>
        <end position="125"/>
    </location>
</feature>
<evidence type="ECO:0000256" key="3">
    <source>
        <dbReference type="ARBA" id="ARBA00022448"/>
    </source>
</evidence>
<dbReference type="Pfam" id="PF07690">
    <property type="entry name" value="MFS_1"/>
    <property type="match status" value="1"/>
</dbReference>
<comment type="similarity">
    <text evidence="2">Belongs to the major facilitator superfamily.</text>
</comment>
<keyword evidence="3" id="KW-0813">Transport</keyword>
<dbReference type="EMBL" id="NHRJ02000009">
    <property type="protein sequence ID" value="PZE20180.1"/>
    <property type="molecule type" value="Genomic_DNA"/>
</dbReference>
<dbReference type="InterPro" id="IPR036259">
    <property type="entry name" value="MFS_trans_sf"/>
</dbReference>
<evidence type="ECO:0000259" key="8">
    <source>
        <dbReference type="PROSITE" id="PS50850"/>
    </source>
</evidence>
<feature type="transmembrane region" description="Helical" evidence="7">
    <location>
        <begin position="364"/>
        <end position="381"/>
    </location>
</feature>
<evidence type="ECO:0000256" key="5">
    <source>
        <dbReference type="ARBA" id="ARBA00022989"/>
    </source>
</evidence>
<accession>A0A2W1N943</accession>
<name>A0A2W1N943_PAEXE</name>
<dbReference type="RefSeq" id="WP_089200794.1">
    <property type="nucleotide sequence ID" value="NZ_NHRJ02000009.1"/>
</dbReference>
<organism evidence="9 10">
    <name type="scientific">Paenibacillus xerothermodurans</name>
    <dbReference type="NCBI Taxonomy" id="1977292"/>
    <lineage>
        <taxon>Bacteria</taxon>
        <taxon>Bacillati</taxon>
        <taxon>Bacillota</taxon>
        <taxon>Bacilli</taxon>
        <taxon>Bacillales</taxon>
        <taxon>Paenibacillaceae</taxon>
        <taxon>Paenibacillus</taxon>
    </lineage>
</organism>
<keyword evidence="5 7" id="KW-1133">Transmembrane helix</keyword>
<dbReference type="GO" id="GO:0005886">
    <property type="term" value="C:plasma membrane"/>
    <property type="evidence" value="ECO:0007669"/>
    <property type="project" value="UniProtKB-SubCell"/>
</dbReference>
<keyword evidence="6 7" id="KW-0472">Membrane</keyword>
<proteinExistence type="inferred from homology"/>
<keyword evidence="4 7" id="KW-0812">Transmembrane</keyword>